<evidence type="ECO:0000256" key="1">
    <source>
        <dbReference type="SAM" id="Phobius"/>
    </source>
</evidence>
<name>A0A2I1D6Y1_ASPC2</name>
<gene>
    <name evidence="2" type="ORF">P168DRAFT_127820</name>
</gene>
<dbReference type="EMBL" id="MSFM01000004">
    <property type="protein sequence ID" value="PKY05636.1"/>
    <property type="molecule type" value="Genomic_DNA"/>
</dbReference>
<feature type="transmembrane region" description="Helical" evidence="1">
    <location>
        <begin position="31"/>
        <end position="50"/>
    </location>
</feature>
<accession>A0A2I1D6Y1</accession>
<sequence>MACCGPRGGAWSWIDCPETKDYGRDVTWSDAYGNFFFFFSFPFCFIAWCATRVNPVCLQGLFSDDTPPMPR</sequence>
<dbReference type="RefSeq" id="XP_024694230.1">
    <property type="nucleotide sequence ID" value="XM_024832665.1"/>
</dbReference>
<dbReference type="OrthoDB" id="10452157at2759"/>
<proteinExistence type="predicted"/>
<keyword evidence="1" id="KW-1133">Transmembrane helix</keyword>
<reference evidence="2" key="1">
    <citation type="submission" date="2016-12" db="EMBL/GenBank/DDBJ databases">
        <title>The genomes of Aspergillus section Nigri reveals drivers in fungal speciation.</title>
        <authorList>
            <consortium name="DOE Joint Genome Institute"/>
            <person name="Vesth T.C."/>
            <person name="Nybo J."/>
            <person name="Theobald S."/>
            <person name="Brandl J."/>
            <person name="Frisvad J.C."/>
            <person name="Nielsen K.F."/>
            <person name="Lyhne E.K."/>
            <person name="Kogle M.E."/>
            <person name="Kuo A."/>
            <person name="Riley R."/>
            <person name="Clum A."/>
            <person name="Nolan M."/>
            <person name="Lipzen A."/>
            <person name="Salamov A."/>
            <person name="Henrissat B."/>
            <person name="Wiebenga A."/>
            <person name="De vries R.P."/>
            <person name="Grigoriev I.V."/>
            <person name="Mortensen U.H."/>
            <person name="Andersen M.R."/>
            <person name="Baker S.E."/>
        </authorList>
    </citation>
    <scope>NUCLEOTIDE SEQUENCE</scope>
    <source>
        <strain evidence="2">IBT 28561</strain>
    </source>
</reference>
<dbReference type="GeneID" id="36540187"/>
<evidence type="ECO:0000313" key="2">
    <source>
        <dbReference type="EMBL" id="PKY05636.1"/>
    </source>
</evidence>
<organism evidence="2 3">
    <name type="scientific">Aspergillus campestris (strain IBT 28561)</name>
    <dbReference type="NCBI Taxonomy" id="1392248"/>
    <lineage>
        <taxon>Eukaryota</taxon>
        <taxon>Fungi</taxon>
        <taxon>Dikarya</taxon>
        <taxon>Ascomycota</taxon>
        <taxon>Pezizomycotina</taxon>
        <taxon>Eurotiomycetes</taxon>
        <taxon>Eurotiomycetidae</taxon>
        <taxon>Eurotiales</taxon>
        <taxon>Aspergillaceae</taxon>
        <taxon>Aspergillus</taxon>
        <taxon>Aspergillus subgen. Circumdati</taxon>
    </lineage>
</organism>
<dbReference type="VEuPathDB" id="FungiDB:P168DRAFT_127820"/>
<dbReference type="Proteomes" id="UP000234254">
    <property type="component" value="Unassembled WGS sequence"/>
</dbReference>
<comment type="caution">
    <text evidence="2">The sequence shown here is derived from an EMBL/GenBank/DDBJ whole genome shotgun (WGS) entry which is preliminary data.</text>
</comment>
<dbReference type="AlphaFoldDB" id="A0A2I1D6Y1"/>
<evidence type="ECO:0000313" key="3">
    <source>
        <dbReference type="Proteomes" id="UP000234254"/>
    </source>
</evidence>
<keyword evidence="3" id="KW-1185">Reference proteome</keyword>
<keyword evidence="1" id="KW-0812">Transmembrane</keyword>
<protein>
    <submittedName>
        <fullName evidence="2">Uncharacterized protein</fullName>
    </submittedName>
</protein>
<keyword evidence="1" id="KW-0472">Membrane</keyword>